<dbReference type="CAZy" id="GT4">
    <property type="family name" value="Glycosyltransferase Family 4"/>
</dbReference>
<evidence type="ECO:0000259" key="1">
    <source>
        <dbReference type="Pfam" id="PF00534"/>
    </source>
</evidence>
<dbReference type="KEGG" id="psl:Psta_1640"/>
<accession>D2QYA1</accession>
<evidence type="ECO:0000259" key="2">
    <source>
        <dbReference type="Pfam" id="PF13439"/>
    </source>
</evidence>
<dbReference type="Pfam" id="PF13439">
    <property type="entry name" value="Glyco_transf_4"/>
    <property type="match status" value="1"/>
</dbReference>
<organism evidence="3 4">
    <name type="scientific">Pirellula staleyi (strain ATCC 27377 / DSM 6068 / ICPB 4128)</name>
    <name type="common">Pirella staleyi</name>
    <dbReference type="NCBI Taxonomy" id="530564"/>
    <lineage>
        <taxon>Bacteria</taxon>
        <taxon>Pseudomonadati</taxon>
        <taxon>Planctomycetota</taxon>
        <taxon>Planctomycetia</taxon>
        <taxon>Pirellulales</taxon>
        <taxon>Pirellulaceae</taxon>
        <taxon>Pirellula</taxon>
    </lineage>
</organism>
<evidence type="ECO:0000313" key="3">
    <source>
        <dbReference type="EMBL" id="ADB16315.1"/>
    </source>
</evidence>
<reference evidence="3 4" key="1">
    <citation type="journal article" date="2009" name="Stand. Genomic Sci.">
        <title>Complete genome sequence of Pirellula staleyi type strain (ATCC 27377).</title>
        <authorList>
            <person name="Clum A."/>
            <person name="Tindall B.J."/>
            <person name="Sikorski J."/>
            <person name="Ivanova N."/>
            <person name="Mavrommatis K."/>
            <person name="Lucas S."/>
            <person name="Glavina del Rio T."/>
            <person name="Nolan M."/>
            <person name="Chen F."/>
            <person name="Tice H."/>
            <person name="Pitluck S."/>
            <person name="Cheng J.F."/>
            <person name="Chertkov O."/>
            <person name="Brettin T."/>
            <person name="Han C."/>
            <person name="Detter J.C."/>
            <person name="Kuske C."/>
            <person name="Bruce D."/>
            <person name="Goodwin L."/>
            <person name="Ovchinikova G."/>
            <person name="Pati A."/>
            <person name="Mikhailova N."/>
            <person name="Chen A."/>
            <person name="Palaniappan K."/>
            <person name="Land M."/>
            <person name="Hauser L."/>
            <person name="Chang Y.J."/>
            <person name="Jeffries C.D."/>
            <person name="Chain P."/>
            <person name="Rohde M."/>
            <person name="Goker M."/>
            <person name="Bristow J."/>
            <person name="Eisen J.A."/>
            <person name="Markowitz V."/>
            <person name="Hugenholtz P."/>
            <person name="Kyrpides N.C."/>
            <person name="Klenk H.P."/>
            <person name="Lapidus A."/>
        </authorList>
    </citation>
    <scope>NUCLEOTIDE SEQUENCE [LARGE SCALE GENOMIC DNA]</scope>
    <source>
        <strain evidence="4">ATCC 27377 / DSM 6068 / ICPB 4128</strain>
    </source>
</reference>
<evidence type="ECO:0000313" key="4">
    <source>
        <dbReference type="Proteomes" id="UP000001887"/>
    </source>
</evidence>
<sequence>MPARVLQIIPTLVQGGAEKQCTLLATRLPRDEFEVHVAVLTHTGPYERELVAAGIPVHHIHKRWKVDPFAYFRLKKLIRDLQPQIVQTWLFAANSYGRSAAKSAGIKHILASERCVDPWKSTPALWLDRYQARYTEKIVTNSSGVVDFYKNSGIPADKFVVIPNGIPEKIISNSSLTRNDLLKSLNLPADGKLVGTIGRLWPQKRMKDAIWATDLLKCIRDDVHLLIIGDGPQRKLLEQFRAKVEIEDRVHFLGHRKDIAELLPHLDAFWLCSGYEGQSNSVMEAMQAGVPVIATDIPGNRDLMQSGEHGFLVDIGDRSEFAKKTELILNDATLRAKLITAAQHRMRTEFSLDKMIDGYAELYRSLLR</sequence>
<dbReference type="AlphaFoldDB" id="D2QYA1"/>
<feature type="domain" description="Glycosyl transferase family 1" evidence="1">
    <location>
        <begin position="180"/>
        <end position="344"/>
    </location>
</feature>
<dbReference type="OrthoDB" id="9795746at2"/>
<dbReference type="InterPro" id="IPR001296">
    <property type="entry name" value="Glyco_trans_1"/>
</dbReference>
<dbReference type="eggNOG" id="COG0438">
    <property type="taxonomic scope" value="Bacteria"/>
</dbReference>
<dbReference type="SUPFAM" id="SSF53756">
    <property type="entry name" value="UDP-Glycosyltransferase/glycogen phosphorylase"/>
    <property type="match status" value="1"/>
</dbReference>
<name>D2QYA1_PIRSD</name>
<feature type="domain" description="Glycosyltransferase subfamily 4-like N-terminal" evidence="2">
    <location>
        <begin position="15"/>
        <end position="167"/>
    </location>
</feature>
<dbReference type="STRING" id="530564.Psta_1640"/>
<proteinExistence type="predicted"/>
<dbReference type="Gene3D" id="3.40.50.2000">
    <property type="entry name" value="Glycogen Phosphorylase B"/>
    <property type="match status" value="2"/>
</dbReference>
<keyword evidence="3" id="KW-0808">Transferase</keyword>
<dbReference type="HOGENOM" id="CLU_009583_0_3_0"/>
<gene>
    <name evidence="3" type="ordered locus">Psta_1640</name>
</gene>
<dbReference type="EMBL" id="CP001848">
    <property type="protein sequence ID" value="ADB16315.1"/>
    <property type="molecule type" value="Genomic_DNA"/>
</dbReference>
<dbReference type="Pfam" id="PF00534">
    <property type="entry name" value="Glycos_transf_1"/>
    <property type="match status" value="1"/>
</dbReference>
<protein>
    <submittedName>
        <fullName evidence="3">Glycosyl transferase group 1</fullName>
    </submittedName>
</protein>
<dbReference type="PANTHER" id="PTHR12526:SF638">
    <property type="entry name" value="SPORE COAT PROTEIN SA"/>
    <property type="match status" value="1"/>
</dbReference>
<dbReference type="GO" id="GO:0016757">
    <property type="term" value="F:glycosyltransferase activity"/>
    <property type="evidence" value="ECO:0007669"/>
    <property type="project" value="InterPro"/>
</dbReference>
<dbReference type="PANTHER" id="PTHR12526">
    <property type="entry name" value="GLYCOSYLTRANSFERASE"/>
    <property type="match status" value="1"/>
</dbReference>
<keyword evidence="4" id="KW-1185">Reference proteome</keyword>
<dbReference type="InterPro" id="IPR028098">
    <property type="entry name" value="Glyco_trans_4-like_N"/>
</dbReference>
<dbReference type="Proteomes" id="UP000001887">
    <property type="component" value="Chromosome"/>
</dbReference>